<proteinExistence type="predicted"/>
<evidence type="ECO:0000313" key="2">
    <source>
        <dbReference type="Proteomes" id="UP000499080"/>
    </source>
</evidence>
<reference evidence="1 2" key="1">
    <citation type="journal article" date="2019" name="Sci. Rep.">
        <title>Orb-weaving spider Araneus ventricosus genome elucidates the spidroin gene catalogue.</title>
        <authorList>
            <person name="Kono N."/>
            <person name="Nakamura H."/>
            <person name="Ohtoshi R."/>
            <person name="Moran D.A.P."/>
            <person name="Shinohara A."/>
            <person name="Yoshida Y."/>
            <person name="Fujiwara M."/>
            <person name="Mori M."/>
            <person name="Tomita M."/>
            <person name="Arakawa K."/>
        </authorList>
    </citation>
    <scope>NUCLEOTIDE SEQUENCE [LARGE SCALE GENOMIC DNA]</scope>
</reference>
<organism evidence="1 2">
    <name type="scientific">Araneus ventricosus</name>
    <name type="common">Orbweaver spider</name>
    <name type="synonym">Epeira ventricosa</name>
    <dbReference type="NCBI Taxonomy" id="182803"/>
    <lineage>
        <taxon>Eukaryota</taxon>
        <taxon>Metazoa</taxon>
        <taxon>Ecdysozoa</taxon>
        <taxon>Arthropoda</taxon>
        <taxon>Chelicerata</taxon>
        <taxon>Arachnida</taxon>
        <taxon>Araneae</taxon>
        <taxon>Araneomorphae</taxon>
        <taxon>Entelegynae</taxon>
        <taxon>Araneoidea</taxon>
        <taxon>Araneidae</taxon>
        <taxon>Araneus</taxon>
    </lineage>
</organism>
<name>A0A4Y2UKN7_ARAVE</name>
<keyword evidence="2" id="KW-1185">Reference proteome</keyword>
<gene>
    <name evidence="1" type="ORF">AVEN_222348_1</name>
</gene>
<dbReference type="OrthoDB" id="6470775at2759"/>
<dbReference type="EMBL" id="BGPR01037890">
    <property type="protein sequence ID" value="GBO13609.1"/>
    <property type="molecule type" value="Genomic_DNA"/>
</dbReference>
<accession>A0A4Y2UKN7</accession>
<evidence type="ECO:0000313" key="1">
    <source>
        <dbReference type="EMBL" id="GBO13609.1"/>
    </source>
</evidence>
<dbReference type="AlphaFoldDB" id="A0A4Y2UKN7"/>
<dbReference type="Proteomes" id="UP000499080">
    <property type="component" value="Unassembled WGS sequence"/>
</dbReference>
<comment type="caution">
    <text evidence="1">The sequence shown here is derived from an EMBL/GenBank/DDBJ whole genome shotgun (WGS) entry which is preliminary data.</text>
</comment>
<sequence>MSSREETHPETQQQRKQQVADKLTFSFRRYGTTVLPENVLPLNAGRYNCCTRHKARAVRDLSSQVRLCSQDRCVCGAKGDPNHYATVCPVTKYFHFTKPRAENLSTWFENIVQGRRSLARLMNILPGRRHDIIMD</sequence>
<protein>
    <submittedName>
        <fullName evidence="1">Uncharacterized protein</fullName>
    </submittedName>
</protein>